<dbReference type="HOGENOM" id="CLU_1727991_0_0_7"/>
<evidence type="ECO:0000313" key="3">
    <source>
        <dbReference type="Proteomes" id="UP000019140"/>
    </source>
</evidence>
<keyword evidence="1" id="KW-0812">Transmembrane</keyword>
<dbReference type="EMBL" id="AZHX01000711">
    <property type="protein sequence ID" value="ETX06384.1"/>
    <property type="molecule type" value="Genomic_DNA"/>
</dbReference>
<feature type="transmembrane region" description="Helical" evidence="1">
    <location>
        <begin position="132"/>
        <end position="148"/>
    </location>
</feature>
<dbReference type="Proteomes" id="UP000019140">
    <property type="component" value="Unassembled WGS sequence"/>
</dbReference>
<keyword evidence="1" id="KW-1133">Transmembrane helix</keyword>
<protein>
    <submittedName>
        <fullName evidence="2">Uncharacterized protein</fullName>
    </submittedName>
</protein>
<feature type="transmembrane region" description="Helical" evidence="1">
    <location>
        <begin position="62"/>
        <end position="80"/>
    </location>
</feature>
<gene>
    <name evidence="2" type="ORF">ETSY2_17455</name>
</gene>
<name>W4M7R7_9BACT</name>
<sequence length="151" mass="17784">MSRKQEFPELYFNIDLKRNFLGPFIADIIPLIIVSLLLFIVLMTMTRDKEEIEAYGFNASSVLGYCSGLFFVLIISHVFLRDKLAAQSLIYLETLYFIMYFMILIISINSILFSSQRLRTLFHIRDNSLMKLLYWPLILGVFLLKTLIEFY</sequence>
<organism evidence="2 3">
    <name type="scientific">Candidatus Entotheonella gemina</name>
    <dbReference type="NCBI Taxonomy" id="1429439"/>
    <lineage>
        <taxon>Bacteria</taxon>
        <taxon>Pseudomonadati</taxon>
        <taxon>Nitrospinota/Tectimicrobiota group</taxon>
        <taxon>Candidatus Tectimicrobiota</taxon>
        <taxon>Candidatus Entotheonellia</taxon>
        <taxon>Candidatus Entotheonellales</taxon>
        <taxon>Candidatus Entotheonellaceae</taxon>
        <taxon>Candidatus Entotheonella</taxon>
    </lineage>
</organism>
<feature type="transmembrane region" description="Helical" evidence="1">
    <location>
        <begin position="89"/>
        <end position="112"/>
    </location>
</feature>
<proteinExistence type="predicted"/>
<keyword evidence="3" id="KW-1185">Reference proteome</keyword>
<dbReference type="AlphaFoldDB" id="W4M7R7"/>
<feature type="transmembrane region" description="Helical" evidence="1">
    <location>
        <begin position="20"/>
        <end position="42"/>
    </location>
</feature>
<evidence type="ECO:0000313" key="2">
    <source>
        <dbReference type="EMBL" id="ETX06384.1"/>
    </source>
</evidence>
<evidence type="ECO:0000256" key="1">
    <source>
        <dbReference type="SAM" id="Phobius"/>
    </source>
</evidence>
<reference evidence="2 3" key="1">
    <citation type="journal article" date="2014" name="Nature">
        <title>An environmental bacterial taxon with a large and distinct metabolic repertoire.</title>
        <authorList>
            <person name="Wilson M.C."/>
            <person name="Mori T."/>
            <person name="Ruckert C."/>
            <person name="Uria A.R."/>
            <person name="Helf M.J."/>
            <person name="Takada K."/>
            <person name="Gernert C."/>
            <person name="Steffens U.A."/>
            <person name="Heycke N."/>
            <person name="Schmitt S."/>
            <person name="Rinke C."/>
            <person name="Helfrich E.J."/>
            <person name="Brachmann A.O."/>
            <person name="Gurgui C."/>
            <person name="Wakimoto T."/>
            <person name="Kracht M."/>
            <person name="Crusemann M."/>
            <person name="Hentschel U."/>
            <person name="Abe I."/>
            <person name="Matsunaga S."/>
            <person name="Kalinowski J."/>
            <person name="Takeyama H."/>
            <person name="Piel J."/>
        </authorList>
    </citation>
    <scope>NUCLEOTIDE SEQUENCE [LARGE SCALE GENOMIC DNA]</scope>
    <source>
        <strain evidence="3">TSY2</strain>
    </source>
</reference>
<keyword evidence="1" id="KW-0472">Membrane</keyword>
<comment type="caution">
    <text evidence="2">The sequence shown here is derived from an EMBL/GenBank/DDBJ whole genome shotgun (WGS) entry which is preliminary data.</text>
</comment>
<accession>W4M7R7</accession>